<proteinExistence type="predicted"/>
<sequence length="39" mass="4359">MTLHADPERDAQIQGLLIGQTQFSCQLVHTDVGRQLLPQ</sequence>
<organism evidence="1">
    <name type="scientific">freshwater metagenome</name>
    <dbReference type="NCBI Taxonomy" id="449393"/>
    <lineage>
        <taxon>unclassified sequences</taxon>
        <taxon>metagenomes</taxon>
        <taxon>ecological metagenomes</taxon>
    </lineage>
</organism>
<dbReference type="AlphaFoldDB" id="A0A6J6XJA2"/>
<name>A0A6J6XJA2_9ZZZZ</name>
<reference evidence="1" key="1">
    <citation type="submission" date="2020-05" db="EMBL/GenBank/DDBJ databases">
        <authorList>
            <person name="Chiriac C."/>
            <person name="Salcher M."/>
            <person name="Ghai R."/>
            <person name="Kavagutti S V."/>
        </authorList>
    </citation>
    <scope>NUCLEOTIDE SEQUENCE</scope>
</reference>
<protein>
    <submittedName>
        <fullName evidence="1">Unannotated protein</fullName>
    </submittedName>
</protein>
<evidence type="ECO:0000313" key="2">
    <source>
        <dbReference type="EMBL" id="CAB4978359.1"/>
    </source>
</evidence>
<accession>A0A6J6XJA2</accession>
<dbReference type="EMBL" id="CAFAAM010000032">
    <property type="protein sequence ID" value="CAB4796862.1"/>
    <property type="molecule type" value="Genomic_DNA"/>
</dbReference>
<dbReference type="EMBL" id="CAFBOK010000048">
    <property type="protein sequence ID" value="CAB4978359.1"/>
    <property type="molecule type" value="Genomic_DNA"/>
</dbReference>
<evidence type="ECO:0000313" key="1">
    <source>
        <dbReference type="EMBL" id="CAB4796862.1"/>
    </source>
</evidence>
<gene>
    <name evidence="1" type="ORF">UFOPK3010_00359</name>
    <name evidence="2" type="ORF">UFOPK3927_00562</name>
</gene>